<reference evidence="1 2" key="1">
    <citation type="submission" date="2019-03" db="EMBL/GenBank/DDBJ databases">
        <title>Single cell metagenomics reveals metabolic interactions within the superorganism composed of flagellate Streblomastix strix and complex community of Bacteroidetes bacteria on its surface.</title>
        <authorList>
            <person name="Treitli S.C."/>
            <person name="Kolisko M."/>
            <person name="Husnik F."/>
            <person name="Keeling P."/>
            <person name="Hampl V."/>
        </authorList>
    </citation>
    <scope>NUCLEOTIDE SEQUENCE [LARGE SCALE GENOMIC DNA]</scope>
    <source>
        <strain evidence="1">ST1C</strain>
    </source>
</reference>
<name>A0A5J4WKK9_9EUKA</name>
<organism evidence="1 2">
    <name type="scientific">Streblomastix strix</name>
    <dbReference type="NCBI Taxonomy" id="222440"/>
    <lineage>
        <taxon>Eukaryota</taxon>
        <taxon>Metamonada</taxon>
        <taxon>Preaxostyla</taxon>
        <taxon>Oxymonadida</taxon>
        <taxon>Streblomastigidae</taxon>
        <taxon>Streblomastix</taxon>
    </lineage>
</organism>
<accession>A0A5J4WKK9</accession>
<dbReference type="EMBL" id="SNRW01001696">
    <property type="protein sequence ID" value="KAA6395391.1"/>
    <property type="molecule type" value="Genomic_DNA"/>
</dbReference>
<sequence>MVYSGGGPSICGCEIGSCGSSLVSVSLYDWLCRYPRLCRNYYYDCYYDELEYYWAKGEGAHELEFTFDFESEFDNWITIIMKQKKDTVITMIMTTANEIPLGPEIGFVSGGISSVAFSGINSKFIWTLFEPSFRN</sequence>
<evidence type="ECO:0000313" key="2">
    <source>
        <dbReference type="Proteomes" id="UP000324800"/>
    </source>
</evidence>
<dbReference type="Proteomes" id="UP000324800">
    <property type="component" value="Unassembled WGS sequence"/>
</dbReference>
<evidence type="ECO:0000313" key="1">
    <source>
        <dbReference type="EMBL" id="KAA6395391.1"/>
    </source>
</evidence>
<gene>
    <name evidence="1" type="ORF">EZS28_009079</name>
</gene>
<proteinExistence type="predicted"/>
<protein>
    <submittedName>
        <fullName evidence="1">Uncharacterized protein</fullName>
    </submittedName>
</protein>
<dbReference type="AlphaFoldDB" id="A0A5J4WKK9"/>
<comment type="caution">
    <text evidence="1">The sequence shown here is derived from an EMBL/GenBank/DDBJ whole genome shotgun (WGS) entry which is preliminary data.</text>
</comment>